<dbReference type="SUPFAM" id="SSF46689">
    <property type="entry name" value="Homeodomain-like"/>
    <property type="match status" value="1"/>
</dbReference>
<dbReference type="GO" id="GO:0003677">
    <property type="term" value="F:DNA binding"/>
    <property type="evidence" value="ECO:0007669"/>
    <property type="project" value="UniProtKB-UniRule"/>
</dbReference>
<evidence type="ECO:0000256" key="1">
    <source>
        <dbReference type="ARBA" id="ARBA00023125"/>
    </source>
</evidence>
<dbReference type="PROSITE" id="PS50977">
    <property type="entry name" value="HTH_TETR_2"/>
    <property type="match status" value="1"/>
</dbReference>
<reference evidence="4 5" key="1">
    <citation type="submission" date="2017-12" db="EMBL/GenBank/DDBJ databases">
        <title>Sequencing the genomes of 1000 Actinobacteria strains.</title>
        <authorList>
            <person name="Klenk H.-P."/>
        </authorList>
    </citation>
    <scope>NUCLEOTIDE SEQUENCE [LARGE SCALE GENOMIC DNA]</scope>
    <source>
        <strain evidence="4 5">DSM 44489</strain>
    </source>
</reference>
<comment type="caution">
    <text evidence="4">The sequence shown here is derived from an EMBL/GenBank/DDBJ whole genome shotgun (WGS) entry which is preliminary data.</text>
</comment>
<evidence type="ECO:0000259" key="3">
    <source>
        <dbReference type="PROSITE" id="PS50977"/>
    </source>
</evidence>
<dbReference type="RefSeq" id="WP_342748257.1">
    <property type="nucleotide sequence ID" value="NZ_PJMW01000002.1"/>
</dbReference>
<dbReference type="Gene3D" id="1.10.357.10">
    <property type="entry name" value="Tetracycline Repressor, domain 2"/>
    <property type="match status" value="1"/>
</dbReference>
<dbReference type="InterPro" id="IPR009057">
    <property type="entry name" value="Homeodomain-like_sf"/>
</dbReference>
<proteinExistence type="predicted"/>
<evidence type="ECO:0000313" key="4">
    <source>
        <dbReference type="EMBL" id="PKV78195.1"/>
    </source>
</evidence>
<keyword evidence="1 2" id="KW-0238">DNA-binding</keyword>
<dbReference type="Pfam" id="PF17940">
    <property type="entry name" value="TetR_C_31"/>
    <property type="match status" value="1"/>
</dbReference>
<name>A0A2N3V9E8_9NOCA</name>
<feature type="DNA-binding region" description="H-T-H motif" evidence="2">
    <location>
        <begin position="27"/>
        <end position="46"/>
    </location>
</feature>
<organism evidence="4 5">
    <name type="scientific">Nocardia fluminea</name>
    <dbReference type="NCBI Taxonomy" id="134984"/>
    <lineage>
        <taxon>Bacteria</taxon>
        <taxon>Bacillati</taxon>
        <taxon>Actinomycetota</taxon>
        <taxon>Actinomycetes</taxon>
        <taxon>Mycobacteriales</taxon>
        <taxon>Nocardiaceae</taxon>
        <taxon>Nocardia</taxon>
    </lineage>
</organism>
<dbReference type="EMBL" id="PJMW01000002">
    <property type="protein sequence ID" value="PKV78195.1"/>
    <property type="molecule type" value="Genomic_DNA"/>
</dbReference>
<dbReference type="InterPro" id="IPR041583">
    <property type="entry name" value="TetR_C_31"/>
</dbReference>
<dbReference type="InterPro" id="IPR001647">
    <property type="entry name" value="HTH_TetR"/>
</dbReference>
<dbReference type="Proteomes" id="UP000233766">
    <property type="component" value="Unassembled WGS sequence"/>
</dbReference>
<keyword evidence="5" id="KW-1185">Reference proteome</keyword>
<protein>
    <submittedName>
        <fullName evidence="4">TetR family transcriptional regulator</fullName>
    </submittedName>
</protein>
<sequence length="208" mass="22842">MMSTNRRARIVAGAIELIATRGIRALTHRALDTQLDLPAGSTSYYFRTRQALIEAVADAITTRSRTDFRALGAEQIAREGEGTGRAMDPSQAAHDIATWLDQLLAHRRNELIARHALIIEVLSDRELHARLAGSLFSLERATELFADLGAAEPRQSAHDFLALLEGLVFDRFAGLRAHSAGTVDQLARPLAEFLTGARNYSARQPNSE</sequence>
<feature type="domain" description="HTH tetR-type" evidence="3">
    <location>
        <begin position="4"/>
        <end position="64"/>
    </location>
</feature>
<dbReference type="AlphaFoldDB" id="A0A2N3V9E8"/>
<gene>
    <name evidence="4" type="ORF">ATK86_2557</name>
</gene>
<evidence type="ECO:0000313" key="5">
    <source>
        <dbReference type="Proteomes" id="UP000233766"/>
    </source>
</evidence>
<accession>A0A2N3V9E8</accession>
<dbReference type="Pfam" id="PF00440">
    <property type="entry name" value="TetR_N"/>
    <property type="match status" value="1"/>
</dbReference>
<evidence type="ECO:0000256" key="2">
    <source>
        <dbReference type="PROSITE-ProRule" id="PRU00335"/>
    </source>
</evidence>